<evidence type="ECO:0000313" key="2">
    <source>
        <dbReference type="Proteomes" id="UP000016233"/>
    </source>
</evidence>
<name>T1ZCQ9_STRIT</name>
<keyword evidence="2" id="KW-1185">Reference proteome</keyword>
<protein>
    <submittedName>
        <fullName evidence="1">Uncharacterized protein</fullName>
    </submittedName>
</protein>
<dbReference type="OrthoDB" id="2339843at2"/>
<dbReference type="Proteomes" id="UP000016233">
    <property type="component" value="Chromosome"/>
</dbReference>
<accession>T1ZCQ9</accession>
<sequence length="270" mass="31459">MSKKKRKYRCALCQNYFKKSELSAEHYPAKSVGNNDIIALDFTKMIDTIQSPIIHNVINKQVIKGEKYENVIGEIFDSYLATDLYPEGRTAYSLCRACNTFLGKYDESYQKFFNVFGNPEKVKGFQRKTKLQIIKAVFGKFLSLPEAKKENFDFRDFVKNVENEQYKGVWNLYLVKRNYTTDLMGFGDISTGKLSFDEGVVYELSDEKFIYNLMNFPKHNCFKMTNIFDILNKNYELVEGVEENGGYHAQLQIGKLFTHQKLDENTLLKK</sequence>
<gene>
    <name evidence="1" type="ORF">SIR_0059</name>
</gene>
<dbReference type="PATRIC" id="fig|862967.3.peg.38"/>
<proteinExistence type="predicted"/>
<evidence type="ECO:0000313" key="1">
    <source>
        <dbReference type="EMBL" id="AGU75456.1"/>
    </source>
</evidence>
<reference evidence="1 2" key="1">
    <citation type="journal article" date="2013" name="BMC Genomics">
        <title>Phylogenetic relationship and virulence inference of Streptococcus Anginosus Group: curated annotation and whole-genome comparative analysis support distinct species designation.</title>
        <authorList>
            <person name="Olson A.B."/>
            <person name="Kent H."/>
            <person name="Sibley C.D."/>
            <person name="Grinwis M.E."/>
            <person name="Mabon P."/>
            <person name="Ouellette C."/>
            <person name="Tyson S."/>
            <person name="Graham M."/>
            <person name="Tyler S.D."/>
            <person name="Van Domselaar G."/>
            <person name="Surette M.G."/>
            <person name="Corbett C.R."/>
        </authorList>
    </citation>
    <scope>NUCLEOTIDE SEQUENCE [LARGE SCALE GENOMIC DNA]</scope>
    <source>
        <strain evidence="1 2">B196</strain>
    </source>
</reference>
<dbReference type="eggNOG" id="ENOG5033Q1H">
    <property type="taxonomic scope" value="Bacteria"/>
</dbReference>
<dbReference type="EMBL" id="CP003857">
    <property type="protein sequence ID" value="AGU75456.1"/>
    <property type="molecule type" value="Genomic_DNA"/>
</dbReference>
<dbReference type="RefSeq" id="WP_021002280.1">
    <property type="nucleotide sequence ID" value="NC_022246.1"/>
</dbReference>
<dbReference type="HOGENOM" id="CLU_1030231_0_0_9"/>
<dbReference type="KEGG" id="sib:SIR_0059"/>
<dbReference type="AlphaFoldDB" id="T1ZCQ9"/>
<organism evidence="1 2">
    <name type="scientific">Streptococcus intermedius B196</name>
    <dbReference type="NCBI Taxonomy" id="862967"/>
    <lineage>
        <taxon>Bacteria</taxon>
        <taxon>Bacillati</taxon>
        <taxon>Bacillota</taxon>
        <taxon>Bacilli</taxon>
        <taxon>Lactobacillales</taxon>
        <taxon>Streptococcaceae</taxon>
        <taxon>Streptococcus</taxon>
        <taxon>Streptococcus anginosus group</taxon>
    </lineage>
</organism>